<dbReference type="EMBL" id="FWFF01000003">
    <property type="protein sequence ID" value="SLM92844.1"/>
    <property type="molecule type" value="Genomic_DNA"/>
</dbReference>
<feature type="region of interest" description="Disordered" evidence="1">
    <location>
        <begin position="1"/>
        <end position="45"/>
    </location>
</feature>
<dbReference type="Pfam" id="PF01872">
    <property type="entry name" value="RibD_C"/>
    <property type="match status" value="1"/>
</dbReference>
<reference evidence="4" key="1">
    <citation type="submission" date="2017-02" db="EMBL/GenBank/DDBJ databases">
        <authorList>
            <person name="Dridi B."/>
        </authorList>
    </citation>
    <scope>NUCLEOTIDE SEQUENCE [LARGE SCALE GENOMIC DNA]</scope>
    <source>
        <strain evidence="4">B Co 03.10</strain>
    </source>
</reference>
<feature type="domain" description="Bacterial bifunctional deaminase-reductase C-terminal" evidence="2">
    <location>
        <begin position="50"/>
        <end position="226"/>
    </location>
</feature>
<accession>A0A1X6X2J4</accession>
<gene>
    <name evidence="3" type="ORF">FM105_03370</name>
</gene>
<organism evidence="3 4">
    <name type="scientific">Brevibacterium yomogidense</name>
    <dbReference type="NCBI Taxonomy" id="946573"/>
    <lineage>
        <taxon>Bacteria</taxon>
        <taxon>Bacillati</taxon>
        <taxon>Actinomycetota</taxon>
        <taxon>Actinomycetes</taxon>
        <taxon>Micrococcales</taxon>
        <taxon>Brevibacteriaceae</taxon>
        <taxon>Brevibacterium</taxon>
    </lineage>
</organism>
<evidence type="ECO:0000313" key="4">
    <source>
        <dbReference type="Proteomes" id="UP000196581"/>
    </source>
</evidence>
<dbReference type="GO" id="GO:0008703">
    <property type="term" value="F:5-amino-6-(5-phosphoribosylamino)uracil reductase activity"/>
    <property type="evidence" value="ECO:0007669"/>
    <property type="project" value="InterPro"/>
</dbReference>
<dbReference type="Proteomes" id="UP000196581">
    <property type="component" value="Unassembled WGS sequence"/>
</dbReference>
<evidence type="ECO:0000256" key="1">
    <source>
        <dbReference type="SAM" id="MobiDB-lite"/>
    </source>
</evidence>
<dbReference type="AlphaFoldDB" id="A0A1X6X2J4"/>
<keyword evidence="4" id="KW-1185">Reference proteome</keyword>
<name>A0A1X6X2J4_9MICO</name>
<evidence type="ECO:0000313" key="3">
    <source>
        <dbReference type="EMBL" id="SLM92844.1"/>
    </source>
</evidence>
<dbReference type="InterPro" id="IPR002734">
    <property type="entry name" value="RibDG_C"/>
</dbReference>
<dbReference type="Gene3D" id="3.40.430.10">
    <property type="entry name" value="Dihydrofolate Reductase, subunit A"/>
    <property type="match status" value="1"/>
</dbReference>
<dbReference type="GO" id="GO:0009231">
    <property type="term" value="P:riboflavin biosynthetic process"/>
    <property type="evidence" value="ECO:0007669"/>
    <property type="project" value="InterPro"/>
</dbReference>
<proteinExistence type="predicted"/>
<dbReference type="SUPFAM" id="SSF53597">
    <property type="entry name" value="Dihydrofolate reductase-like"/>
    <property type="match status" value="1"/>
</dbReference>
<sequence>MDTHPHTGDPNPTDPHPGDTRAPQRTPAGQATPADQATGASGADSDEQELLVDFILSLDGCAAADGWPGWWGLESPEYLQWLEAQPTRVSLMGANTYRLMSAMAQQAETIDISQQERDSFAQMADTEKIVFSATLEERLDWPNSRLIATDAVTAVQDLKRTSSDPLTTVGSISLASSLMQAGLVDRFRIVLFPVLTGRSGLERIWERFADFTLELLEARTFDGGLQLLEYRPTPLAAPPGTAWDR</sequence>
<evidence type="ECO:0000259" key="2">
    <source>
        <dbReference type="Pfam" id="PF01872"/>
    </source>
</evidence>
<dbReference type="RefSeq" id="WP_306298553.1">
    <property type="nucleotide sequence ID" value="NZ_FWFF01000003.1"/>
</dbReference>
<feature type="compositionally biased region" description="Polar residues" evidence="1">
    <location>
        <begin position="27"/>
        <end position="39"/>
    </location>
</feature>
<dbReference type="InterPro" id="IPR024072">
    <property type="entry name" value="DHFR-like_dom_sf"/>
</dbReference>
<protein>
    <recommendedName>
        <fullName evidence="2">Bacterial bifunctional deaminase-reductase C-terminal domain-containing protein</fullName>
    </recommendedName>
</protein>